<sequence>MSRLRSSKRMLQMPALLDEQGTTTSSVPNTFLVAFSYFNLSICDHKLFEADILLQLNSLDSPPESKKFNGYL</sequence>
<organism evidence="1 2">
    <name type="scientific">Arabis nemorensis</name>
    <dbReference type="NCBI Taxonomy" id="586526"/>
    <lineage>
        <taxon>Eukaryota</taxon>
        <taxon>Viridiplantae</taxon>
        <taxon>Streptophyta</taxon>
        <taxon>Embryophyta</taxon>
        <taxon>Tracheophyta</taxon>
        <taxon>Spermatophyta</taxon>
        <taxon>Magnoliopsida</taxon>
        <taxon>eudicotyledons</taxon>
        <taxon>Gunneridae</taxon>
        <taxon>Pentapetalae</taxon>
        <taxon>rosids</taxon>
        <taxon>malvids</taxon>
        <taxon>Brassicales</taxon>
        <taxon>Brassicaceae</taxon>
        <taxon>Arabideae</taxon>
        <taxon>Arabis</taxon>
    </lineage>
</organism>
<keyword evidence="2" id="KW-1185">Reference proteome</keyword>
<protein>
    <submittedName>
        <fullName evidence="1">Uncharacterized protein</fullName>
    </submittedName>
</protein>
<dbReference type="Proteomes" id="UP000489600">
    <property type="component" value="Unassembled WGS sequence"/>
</dbReference>
<comment type="caution">
    <text evidence="1">The sequence shown here is derived from an EMBL/GenBank/DDBJ whole genome shotgun (WGS) entry which is preliminary data.</text>
</comment>
<name>A0A565B653_9BRAS</name>
<gene>
    <name evidence="1" type="ORF">ANE_LOCUS7587</name>
</gene>
<reference evidence="1" key="1">
    <citation type="submission" date="2019-07" db="EMBL/GenBank/DDBJ databases">
        <authorList>
            <person name="Dittberner H."/>
        </authorList>
    </citation>
    <scope>NUCLEOTIDE SEQUENCE [LARGE SCALE GENOMIC DNA]</scope>
</reference>
<dbReference type="OrthoDB" id="1934613at2759"/>
<dbReference type="PANTHER" id="PTHR35549:SF2">
    <property type="entry name" value="TRANSDUCIN_WD40 REPEAT-LIKE SUPERFAMILY PROTEIN"/>
    <property type="match status" value="1"/>
</dbReference>
<proteinExistence type="predicted"/>
<dbReference type="AlphaFoldDB" id="A0A565B653"/>
<dbReference type="EMBL" id="CABITT030000003">
    <property type="protein sequence ID" value="VVA97142.1"/>
    <property type="molecule type" value="Genomic_DNA"/>
</dbReference>
<evidence type="ECO:0000313" key="2">
    <source>
        <dbReference type="Proteomes" id="UP000489600"/>
    </source>
</evidence>
<accession>A0A565B653</accession>
<dbReference type="PANTHER" id="PTHR35549">
    <property type="entry name" value="OS04G0584500 PROTEIN"/>
    <property type="match status" value="1"/>
</dbReference>
<evidence type="ECO:0000313" key="1">
    <source>
        <dbReference type="EMBL" id="VVA97142.1"/>
    </source>
</evidence>